<keyword evidence="1" id="KW-0472">Membrane</keyword>
<dbReference type="RefSeq" id="WP_092543833.1">
    <property type="nucleotide sequence ID" value="NZ_FOKV01000007.1"/>
</dbReference>
<gene>
    <name evidence="3" type="ORF">SAMN04487907_10798</name>
</gene>
<feature type="transmembrane region" description="Helical" evidence="1">
    <location>
        <begin position="145"/>
        <end position="163"/>
    </location>
</feature>
<evidence type="ECO:0000313" key="3">
    <source>
        <dbReference type="EMBL" id="SFC69231.1"/>
    </source>
</evidence>
<feature type="transmembrane region" description="Helical" evidence="1">
    <location>
        <begin position="120"/>
        <end position="138"/>
    </location>
</feature>
<feature type="transmembrane region" description="Helical" evidence="1">
    <location>
        <begin position="98"/>
        <end position="114"/>
    </location>
</feature>
<feature type="transmembrane region" description="Helical" evidence="1">
    <location>
        <begin position="303"/>
        <end position="327"/>
    </location>
</feature>
<evidence type="ECO:0000313" key="4">
    <source>
        <dbReference type="Proteomes" id="UP000199438"/>
    </source>
</evidence>
<evidence type="ECO:0000259" key="2">
    <source>
        <dbReference type="Pfam" id="PF07786"/>
    </source>
</evidence>
<feature type="transmembrane region" description="Helical" evidence="1">
    <location>
        <begin position="198"/>
        <end position="215"/>
    </location>
</feature>
<sequence>MAHKIKSTSKRIHSIDILRGLVILLMIVDHVRERFFYHHQVTDPMDIQHTDPSLFFTRLSAHFCAPIFVFLTGLSAYLYQNPIQKPKRDLQSFLLKRGLFLIVLEITLINFSWFGNYQNLYLQVIWAIGLSMIVLALVLKLPKRILGIIGLLIIFGHNLLSPVEFQPGEIAFPVWTILHDRGYLLQSGILNIKVSYPVLPWIGVIFLGYYAGMLYTNTKLAKNRHRFLLASAFISLTFLGLLRGFNLYGETNHWQIHSSPIESIMSFINFTKYPPSLDFLLLTLGIGCFLLYFIERFERPWMLVFKTFGSVPMFVYVSHSYILLIAYQILNTTFGANQGAYFGVNHIAYVWLIAIALSMLLYWPAKKFGTFKKRSTNRILKYF</sequence>
<feature type="transmembrane region" description="Helical" evidence="1">
    <location>
        <begin position="227"/>
        <end position="245"/>
    </location>
</feature>
<feature type="transmembrane region" description="Helical" evidence="1">
    <location>
        <begin position="59"/>
        <end position="78"/>
    </location>
</feature>
<name>A0A1I1L8B5_9FLAO</name>
<accession>A0A1I1L8B5</accession>
<dbReference type="EMBL" id="FOKV01000007">
    <property type="protein sequence ID" value="SFC69231.1"/>
    <property type="molecule type" value="Genomic_DNA"/>
</dbReference>
<protein>
    <submittedName>
        <fullName evidence="3">Uncharacterized membrane protein</fullName>
    </submittedName>
</protein>
<feature type="domain" description="Heparan-alpha-glucosaminide N-acetyltransferase catalytic" evidence="2">
    <location>
        <begin position="11"/>
        <end position="238"/>
    </location>
</feature>
<dbReference type="STRING" id="1334022.SAMN04487907_10798"/>
<keyword evidence="1" id="KW-0812">Transmembrane</keyword>
<organism evidence="3 4">
    <name type="scientific">Zunongwangia mangrovi</name>
    <dbReference type="NCBI Taxonomy" id="1334022"/>
    <lineage>
        <taxon>Bacteria</taxon>
        <taxon>Pseudomonadati</taxon>
        <taxon>Bacteroidota</taxon>
        <taxon>Flavobacteriia</taxon>
        <taxon>Flavobacteriales</taxon>
        <taxon>Flavobacteriaceae</taxon>
        <taxon>Zunongwangia</taxon>
    </lineage>
</organism>
<reference evidence="4" key="1">
    <citation type="submission" date="2016-10" db="EMBL/GenBank/DDBJ databases">
        <authorList>
            <person name="Varghese N."/>
            <person name="Submissions S."/>
        </authorList>
    </citation>
    <scope>NUCLEOTIDE SEQUENCE [LARGE SCALE GENOMIC DNA]</scope>
    <source>
        <strain evidence="4">DSM 24499</strain>
    </source>
</reference>
<dbReference type="PANTHER" id="PTHR40407:SF1">
    <property type="entry name" value="HEPARAN-ALPHA-GLUCOSAMINIDE N-ACETYLTRANSFERASE CATALYTIC DOMAIN-CONTAINING PROTEIN"/>
    <property type="match status" value="1"/>
</dbReference>
<dbReference type="OrthoDB" id="508112at2"/>
<dbReference type="AlphaFoldDB" id="A0A1I1L8B5"/>
<feature type="transmembrane region" description="Helical" evidence="1">
    <location>
        <begin position="347"/>
        <end position="365"/>
    </location>
</feature>
<feature type="transmembrane region" description="Helical" evidence="1">
    <location>
        <begin position="276"/>
        <end position="294"/>
    </location>
</feature>
<dbReference type="InterPro" id="IPR012429">
    <property type="entry name" value="HGSNAT_cat"/>
</dbReference>
<dbReference type="Proteomes" id="UP000199438">
    <property type="component" value="Unassembled WGS sequence"/>
</dbReference>
<keyword evidence="4" id="KW-1185">Reference proteome</keyword>
<keyword evidence="1" id="KW-1133">Transmembrane helix</keyword>
<proteinExistence type="predicted"/>
<dbReference type="PANTHER" id="PTHR40407">
    <property type="entry name" value="MEMBRANE PROTEIN-LIKE PROTEIN"/>
    <property type="match status" value="1"/>
</dbReference>
<dbReference type="Pfam" id="PF07786">
    <property type="entry name" value="HGSNAT_cat"/>
    <property type="match status" value="1"/>
</dbReference>
<feature type="transmembrane region" description="Helical" evidence="1">
    <location>
        <begin position="12"/>
        <end position="28"/>
    </location>
</feature>
<evidence type="ECO:0000256" key="1">
    <source>
        <dbReference type="SAM" id="Phobius"/>
    </source>
</evidence>